<gene>
    <name evidence="2" type="ORF">LLUT_LOCUS6077</name>
</gene>
<proteinExistence type="predicted"/>
<evidence type="ECO:0000256" key="1">
    <source>
        <dbReference type="SAM" id="MobiDB-lite"/>
    </source>
</evidence>
<keyword evidence="3" id="KW-1185">Reference proteome</keyword>
<feature type="region of interest" description="Disordered" evidence="1">
    <location>
        <begin position="77"/>
        <end position="112"/>
    </location>
</feature>
<organism evidence="2 3">
    <name type="scientific">Lupinus luteus</name>
    <name type="common">European yellow lupine</name>
    <dbReference type="NCBI Taxonomy" id="3873"/>
    <lineage>
        <taxon>Eukaryota</taxon>
        <taxon>Viridiplantae</taxon>
        <taxon>Streptophyta</taxon>
        <taxon>Embryophyta</taxon>
        <taxon>Tracheophyta</taxon>
        <taxon>Spermatophyta</taxon>
        <taxon>Magnoliopsida</taxon>
        <taxon>eudicotyledons</taxon>
        <taxon>Gunneridae</taxon>
        <taxon>Pentapetalae</taxon>
        <taxon>rosids</taxon>
        <taxon>fabids</taxon>
        <taxon>Fabales</taxon>
        <taxon>Fabaceae</taxon>
        <taxon>Papilionoideae</taxon>
        <taxon>50 kb inversion clade</taxon>
        <taxon>genistoids sensu lato</taxon>
        <taxon>core genistoids</taxon>
        <taxon>Genisteae</taxon>
        <taxon>Lupinus</taxon>
    </lineage>
</organism>
<dbReference type="Proteomes" id="UP001497480">
    <property type="component" value="Unassembled WGS sequence"/>
</dbReference>
<evidence type="ECO:0000313" key="3">
    <source>
        <dbReference type="Proteomes" id="UP001497480"/>
    </source>
</evidence>
<dbReference type="AlphaFoldDB" id="A0AAV1W757"/>
<dbReference type="EMBL" id="CAXHTB010000004">
    <property type="protein sequence ID" value="CAL0305017.1"/>
    <property type="molecule type" value="Genomic_DNA"/>
</dbReference>
<comment type="caution">
    <text evidence="2">The sequence shown here is derived from an EMBL/GenBank/DDBJ whole genome shotgun (WGS) entry which is preliminary data.</text>
</comment>
<name>A0AAV1W757_LUPLU</name>
<accession>A0AAV1W757</accession>
<protein>
    <submittedName>
        <fullName evidence="2">Uncharacterized protein</fullName>
    </submittedName>
</protein>
<feature type="compositionally biased region" description="Polar residues" evidence="1">
    <location>
        <begin position="103"/>
        <end position="112"/>
    </location>
</feature>
<sequence>MAASLPQRWCWKLARGKLRRWSQLRCEEEYLTPSLLRRVSFLIPTSHLHLLLLFNLTAAVTMSKDHQQRVVSNRTFASPPAATCNGDEGDLRWSGQHSKEECLTTSPSPLPL</sequence>
<evidence type="ECO:0000313" key="2">
    <source>
        <dbReference type="EMBL" id="CAL0305017.1"/>
    </source>
</evidence>
<reference evidence="2 3" key="1">
    <citation type="submission" date="2024-03" db="EMBL/GenBank/DDBJ databases">
        <authorList>
            <person name="Martinez-Hernandez J."/>
        </authorList>
    </citation>
    <scope>NUCLEOTIDE SEQUENCE [LARGE SCALE GENOMIC DNA]</scope>
</reference>